<accession>A0A2W5LSB4</accession>
<evidence type="ECO:0000256" key="8">
    <source>
        <dbReference type="PIRSR" id="PIRSR602326-1"/>
    </source>
</evidence>
<evidence type="ECO:0000313" key="12">
    <source>
        <dbReference type="EMBL" id="PZQ10227.1"/>
    </source>
</evidence>
<feature type="domain" description="Cytochrome c" evidence="11">
    <location>
        <begin position="47"/>
        <end position="220"/>
    </location>
</feature>
<dbReference type="GO" id="GO:0009055">
    <property type="term" value="F:electron transfer activity"/>
    <property type="evidence" value="ECO:0007669"/>
    <property type="project" value="InterPro"/>
</dbReference>
<dbReference type="Gene3D" id="1.10.760.10">
    <property type="entry name" value="Cytochrome c-like domain"/>
    <property type="match status" value="1"/>
</dbReference>
<sequence length="254" mass="28061">MTETIMQQTRRSIVGFVLGLGLALAPAAMAAGGGALQASSTSLSDRGSLQNGAKLFFNYCSGCHSLKLMRYSRIAEDLGLTEDQVMQNLNFTGAKFGEQIPRTMNPDDGKAWFGNAAPDLSLVARAKAGGPDWIYTYLKTFYLDPSRPTGWNNTTFPNVSMPNPLWELQGIQTAVFKTGPEGEPVFDRFELHQPGSMSPAEFDVVARDIANFLRYTAEPAALKRHAVGVWVILFLGLFTFLAWLLKQEYWKDVH</sequence>
<evidence type="ECO:0000256" key="5">
    <source>
        <dbReference type="ARBA" id="ARBA00022989"/>
    </source>
</evidence>
<dbReference type="InterPro" id="IPR002326">
    <property type="entry name" value="Cyt_c1"/>
</dbReference>
<gene>
    <name evidence="12" type="ORF">DI564_16325</name>
</gene>
<keyword evidence="10" id="KW-0732">Signal</keyword>
<keyword evidence="3 9" id="KW-0812">Transmembrane</keyword>
<feature type="binding site" description="covalent" evidence="8">
    <location>
        <position position="64"/>
    </location>
    <ligand>
        <name>heme c</name>
        <dbReference type="ChEBI" id="CHEBI:61717"/>
    </ligand>
</feature>
<dbReference type="Proteomes" id="UP000249046">
    <property type="component" value="Unassembled WGS sequence"/>
</dbReference>
<name>A0A2W5LSB4_9GAMM</name>
<keyword evidence="4 8" id="KW-0479">Metal-binding</keyword>
<comment type="cofactor">
    <cofactor evidence="8">
        <name>heme c</name>
        <dbReference type="ChEBI" id="CHEBI:61717"/>
    </cofactor>
    <text evidence="8">Binds 1 heme c group covalently per subunit.</text>
</comment>
<feature type="binding site" description="covalent" evidence="8">
    <location>
        <position position="60"/>
    </location>
    <ligand>
        <name>heme c</name>
        <dbReference type="ChEBI" id="CHEBI:61717"/>
    </ligand>
</feature>
<dbReference type="GO" id="GO:0020037">
    <property type="term" value="F:heme binding"/>
    <property type="evidence" value="ECO:0007669"/>
    <property type="project" value="InterPro"/>
</dbReference>
<evidence type="ECO:0000256" key="9">
    <source>
        <dbReference type="SAM" id="Phobius"/>
    </source>
</evidence>
<dbReference type="PRINTS" id="PR00603">
    <property type="entry name" value="CYTOCHROMEC1"/>
</dbReference>
<dbReference type="EMBL" id="QFPO01000021">
    <property type="protein sequence ID" value="PZQ10227.1"/>
    <property type="molecule type" value="Genomic_DNA"/>
</dbReference>
<comment type="caution">
    <text evidence="12">The sequence shown here is derived from an EMBL/GenBank/DDBJ whole genome shotgun (WGS) entry which is preliminary data.</text>
</comment>
<dbReference type="InterPro" id="IPR009056">
    <property type="entry name" value="Cyt_c-like_dom"/>
</dbReference>
<organism evidence="12 13">
    <name type="scientific">Rhodanobacter denitrificans</name>
    <dbReference type="NCBI Taxonomy" id="666685"/>
    <lineage>
        <taxon>Bacteria</taxon>
        <taxon>Pseudomonadati</taxon>
        <taxon>Pseudomonadota</taxon>
        <taxon>Gammaproteobacteria</taxon>
        <taxon>Lysobacterales</taxon>
        <taxon>Rhodanobacteraceae</taxon>
        <taxon>Rhodanobacter</taxon>
    </lineage>
</organism>
<dbReference type="GO" id="GO:0016020">
    <property type="term" value="C:membrane"/>
    <property type="evidence" value="ECO:0007669"/>
    <property type="project" value="UniProtKB-SubCell"/>
</dbReference>
<dbReference type="SUPFAM" id="SSF46626">
    <property type="entry name" value="Cytochrome c"/>
    <property type="match status" value="1"/>
</dbReference>
<feature type="binding site" description="covalent" evidence="8">
    <location>
        <position position="63"/>
    </location>
    <ligand>
        <name>heme c</name>
        <dbReference type="ChEBI" id="CHEBI:61717"/>
    </ligand>
</feature>
<evidence type="ECO:0000313" key="13">
    <source>
        <dbReference type="Proteomes" id="UP000249046"/>
    </source>
</evidence>
<evidence type="ECO:0000256" key="3">
    <source>
        <dbReference type="ARBA" id="ARBA00022692"/>
    </source>
</evidence>
<dbReference type="PANTHER" id="PTHR10266:SF3">
    <property type="entry name" value="CYTOCHROME C1, HEME PROTEIN, MITOCHONDRIAL"/>
    <property type="match status" value="1"/>
</dbReference>
<keyword evidence="5 9" id="KW-1133">Transmembrane helix</keyword>
<keyword evidence="7 9" id="KW-0472">Membrane</keyword>
<evidence type="ECO:0000259" key="11">
    <source>
        <dbReference type="PROSITE" id="PS51007"/>
    </source>
</evidence>
<keyword evidence="6 8" id="KW-0408">Iron</keyword>
<dbReference type="PANTHER" id="PTHR10266">
    <property type="entry name" value="CYTOCHROME C1"/>
    <property type="match status" value="1"/>
</dbReference>
<protein>
    <submittedName>
        <fullName evidence="12">Cytochrome c1</fullName>
    </submittedName>
</protein>
<evidence type="ECO:0000256" key="2">
    <source>
        <dbReference type="ARBA" id="ARBA00022617"/>
    </source>
</evidence>
<evidence type="ECO:0000256" key="10">
    <source>
        <dbReference type="SAM" id="SignalP"/>
    </source>
</evidence>
<evidence type="ECO:0000256" key="1">
    <source>
        <dbReference type="ARBA" id="ARBA00004370"/>
    </source>
</evidence>
<evidence type="ECO:0000256" key="4">
    <source>
        <dbReference type="ARBA" id="ARBA00022723"/>
    </source>
</evidence>
<feature type="transmembrane region" description="Helical" evidence="9">
    <location>
        <begin position="227"/>
        <end position="245"/>
    </location>
</feature>
<evidence type="ECO:0000256" key="6">
    <source>
        <dbReference type="ARBA" id="ARBA00023004"/>
    </source>
</evidence>
<feature type="signal peptide" evidence="10">
    <location>
        <begin position="1"/>
        <end position="30"/>
    </location>
</feature>
<proteinExistence type="predicted"/>
<dbReference type="Pfam" id="PF02167">
    <property type="entry name" value="Cytochrom_C1"/>
    <property type="match status" value="2"/>
</dbReference>
<dbReference type="PROSITE" id="PS51007">
    <property type="entry name" value="CYTC"/>
    <property type="match status" value="1"/>
</dbReference>
<reference evidence="12 13" key="1">
    <citation type="submission" date="2017-08" db="EMBL/GenBank/DDBJ databases">
        <title>Infants hospitalized years apart are colonized by the same room-sourced microbial strains.</title>
        <authorList>
            <person name="Brooks B."/>
            <person name="Olm M.R."/>
            <person name="Firek B.A."/>
            <person name="Baker R."/>
            <person name="Thomas B.C."/>
            <person name="Morowitz M.J."/>
            <person name="Banfield J.F."/>
        </authorList>
    </citation>
    <scope>NUCLEOTIDE SEQUENCE [LARGE SCALE GENOMIC DNA]</scope>
    <source>
        <strain evidence="12">S2_005_003_R2_42</strain>
    </source>
</reference>
<comment type="subcellular location">
    <subcellularLocation>
        <location evidence="1">Membrane</location>
    </subcellularLocation>
</comment>
<evidence type="ECO:0000256" key="7">
    <source>
        <dbReference type="ARBA" id="ARBA00023136"/>
    </source>
</evidence>
<keyword evidence="2 8" id="KW-0349">Heme</keyword>
<dbReference type="AlphaFoldDB" id="A0A2W5LSB4"/>
<feature type="chain" id="PRO_5016115538" evidence="10">
    <location>
        <begin position="31"/>
        <end position="254"/>
    </location>
</feature>
<dbReference type="GO" id="GO:0046872">
    <property type="term" value="F:metal ion binding"/>
    <property type="evidence" value="ECO:0007669"/>
    <property type="project" value="UniProtKB-KW"/>
</dbReference>
<dbReference type="InterPro" id="IPR036909">
    <property type="entry name" value="Cyt_c-like_dom_sf"/>
</dbReference>